<feature type="transmembrane region" description="Helical" evidence="7">
    <location>
        <begin position="250"/>
        <end position="270"/>
    </location>
</feature>
<evidence type="ECO:0000256" key="5">
    <source>
        <dbReference type="ARBA" id="ARBA00023136"/>
    </source>
</evidence>
<keyword evidence="9" id="KW-1185">Reference proteome</keyword>
<dbReference type="InterPro" id="IPR001626">
    <property type="entry name" value="ABC_TroCD"/>
</dbReference>
<dbReference type="InterPro" id="IPR037294">
    <property type="entry name" value="ABC_BtuC-like"/>
</dbReference>
<dbReference type="PANTHER" id="PTHR30477:SF19">
    <property type="entry name" value="METAL ABC TRANSPORTER PERMEASE"/>
    <property type="match status" value="1"/>
</dbReference>
<evidence type="ECO:0000313" key="9">
    <source>
        <dbReference type="Proteomes" id="UP001476950"/>
    </source>
</evidence>
<dbReference type="EMBL" id="JAMPLM010000006">
    <property type="protein sequence ID" value="MEP1058676.1"/>
    <property type="molecule type" value="Genomic_DNA"/>
</dbReference>
<evidence type="ECO:0000256" key="4">
    <source>
        <dbReference type="ARBA" id="ARBA00022989"/>
    </source>
</evidence>
<gene>
    <name evidence="8" type="ORF">NDI38_09520</name>
</gene>
<dbReference type="Proteomes" id="UP001476950">
    <property type="component" value="Unassembled WGS sequence"/>
</dbReference>
<dbReference type="Pfam" id="PF00950">
    <property type="entry name" value="ABC-3"/>
    <property type="match status" value="1"/>
</dbReference>
<evidence type="ECO:0000256" key="3">
    <source>
        <dbReference type="ARBA" id="ARBA00022692"/>
    </source>
</evidence>
<sequence>MSDALQLLTIPFLIALVLTGIHTYLGIHVLTRNIIFVDLALAQISALGATVAFMLGYLPQSIAAYSYSLVFTIIGAVILSFSRQWTGRVSQETFIGVVYVVSAAAAFLLVDKAPQGAEHIKQILVGSLLTTTEADLFKVVLLYSAVGVFHWFARKQFIQLSFQPEQAAQTNRRIWFWDFLFYVSFGVVVTSSVAIAGVLLVFCFLIIPAAIGTLYSTSILVTLLIGWTMGTLASTIGLGVSYVWDLPTGATIVCVFGAALALAALLKPVILTSPEQRRTVIAKALAGVRTGGFTVLLLSGCWLTINPHADQPLLNLMETYQPAVRSVFLSDEEQRLLDQAINGADRLRSEINHLDSMEQTSRWQGEEMTGDDLRRVTGYTLTFQEMEKGEQFVQQTMRYKARDRQRWVIGIPLALFSLGCLLLQASASEAFLPRN</sequence>
<dbReference type="SUPFAM" id="SSF81345">
    <property type="entry name" value="ABC transporter involved in vitamin B12 uptake, BtuC"/>
    <property type="match status" value="1"/>
</dbReference>
<feature type="transmembrane region" description="Helical" evidence="7">
    <location>
        <begin position="6"/>
        <end position="27"/>
    </location>
</feature>
<reference evidence="8 9" key="1">
    <citation type="submission" date="2022-04" db="EMBL/GenBank/DDBJ databases">
        <title>Positive selection, recombination, and allopatry shape intraspecific diversity of widespread and dominant cyanobacteria.</title>
        <authorList>
            <person name="Wei J."/>
            <person name="Shu W."/>
            <person name="Hu C."/>
        </authorList>
    </citation>
    <scope>NUCLEOTIDE SEQUENCE [LARGE SCALE GENOMIC DNA]</scope>
    <source>
        <strain evidence="8 9">AS-A4</strain>
    </source>
</reference>
<keyword evidence="6" id="KW-0813">Transport</keyword>
<keyword evidence="5 7" id="KW-0472">Membrane</keyword>
<evidence type="ECO:0000313" key="8">
    <source>
        <dbReference type="EMBL" id="MEP1058676.1"/>
    </source>
</evidence>
<comment type="caution">
    <text evidence="8">The sequence shown here is derived from an EMBL/GenBank/DDBJ whole genome shotgun (WGS) entry which is preliminary data.</text>
</comment>
<dbReference type="RefSeq" id="WP_190447344.1">
    <property type="nucleotide sequence ID" value="NZ_JAMPLM010000006.1"/>
</dbReference>
<feature type="transmembrane region" description="Helical" evidence="7">
    <location>
        <begin position="64"/>
        <end position="81"/>
    </location>
</feature>
<organism evidence="8 9">
    <name type="scientific">Stenomitos frigidus AS-A4</name>
    <dbReference type="NCBI Taxonomy" id="2933935"/>
    <lineage>
        <taxon>Bacteria</taxon>
        <taxon>Bacillati</taxon>
        <taxon>Cyanobacteriota</taxon>
        <taxon>Cyanophyceae</taxon>
        <taxon>Leptolyngbyales</taxon>
        <taxon>Leptolyngbyaceae</taxon>
        <taxon>Stenomitos</taxon>
    </lineage>
</organism>
<accession>A0ABV0KHE7</accession>
<feature type="transmembrane region" description="Helical" evidence="7">
    <location>
        <begin position="219"/>
        <end position="244"/>
    </location>
</feature>
<evidence type="ECO:0000256" key="6">
    <source>
        <dbReference type="RuleBase" id="RU003943"/>
    </source>
</evidence>
<name>A0ABV0KHE7_9CYAN</name>
<feature type="transmembrane region" description="Helical" evidence="7">
    <location>
        <begin position="34"/>
        <end position="58"/>
    </location>
</feature>
<feature type="transmembrane region" description="Helical" evidence="7">
    <location>
        <begin position="179"/>
        <end position="207"/>
    </location>
</feature>
<evidence type="ECO:0000256" key="7">
    <source>
        <dbReference type="SAM" id="Phobius"/>
    </source>
</evidence>
<feature type="transmembrane region" description="Helical" evidence="7">
    <location>
        <begin position="93"/>
        <end position="110"/>
    </location>
</feature>
<keyword evidence="4 7" id="KW-1133">Transmembrane helix</keyword>
<evidence type="ECO:0000256" key="2">
    <source>
        <dbReference type="ARBA" id="ARBA00008034"/>
    </source>
</evidence>
<dbReference type="PANTHER" id="PTHR30477">
    <property type="entry name" value="ABC-TRANSPORTER METAL-BINDING PROTEIN"/>
    <property type="match status" value="1"/>
</dbReference>
<protein>
    <submittedName>
        <fullName evidence="8">Metal ABC transporter permease</fullName>
    </submittedName>
</protein>
<evidence type="ECO:0000256" key="1">
    <source>
        <dbReference type="ARBA" id="ARBA00004141"/>
    </source>
</evidence>
<dbReference type="Gene3D" id="1.10.3470.10">
    <property type="entry name" value="ABC transporter involved in vitamin B12 uptake, BtuC"/>
    <property type="match status" value="1"/>
</dbReference>
<comment type="similarity">
    <text evidence="2 6">Belongs to the ABC-3 integral membrane protein family.</text>
</comment>
<proteinExistence type="inferred from homology"/>
<keyword evidence="3 6" id="KW-0812">Transmembrane</keyword>
<comment type="subcellular location">
    <subcellularLocation>
        <location evidence="6">Cell membrane</location>
        <topology evidence="6">Multi-pass membrane protein</topology>
    </subcellularLocation>
    <subcellularLocation>
        <location evidence="1">Membrane</location>
        <topology evidence="1">Multi-pass membrane protein</topology>
    </subcellularLocation>
</comment>
<feature type="transmembrane region" description="Helical" evidence="7">
    <location>
        <begin position="407"/>
        <end position="427"/>
    </location>
</feature>